<protein>
    <submittedName>
        <fullName evidence="1">DUF1320 domain-containing protein</fullName>
    </submittedName>
</protein>
<evidence type="ECO:0000313" key="2">
    <source>
        <dbReference type="Proteomes" id="UP001163731"/>
    </source>
</evidence>
<accession>A0ABT3HYS6</accession>
<dbReference type="EMBL" id="JAPDHW010000006">
    <property type="protein sequence ID" value="MCW3168921.1"/>
    <property type="molecule type" value="Genomic_DNA"/>
</dbReference>
<dbReference type="InterPro" id="IPR009752">
    <property type="entry name" value="Phage_Mu_GpJ"/>
</dbReference>
<organism evidence="1 2">
    <name type="scientific">Chryseobacterium kimseyorum</name>
    <dbReference type="NCBI Taxonomy" id="2984028"/>
    <lineage>
        <taxon>Bacteria</taxon>
        <taxon>Pseudomonadati</taxon>
        <taxon>Bacteroidota</taxon>
        <taxon>Flavobacteriia</taxon>
        <taxon>Flavobacteriales</taxon>
        <taxon>Weeksellaceae</taxon>
        <taxon>Chryseobacterium group</taxon>
        <taxon>Chryseobacterium</taxon>
    </lineage>
</organism>
<comment type="caution">
    <text evidence="1">The sequence shown here is derived from an EMBL/GenBank/DDBJ whole genome shotgun (WGS) entry which is preliminary data.</text>
</comment>
<proteinExistence type="predicted"/>
<dbReference type="RefSeq" id="WP_264750103.1">
    <property type="nucleotide sequence ID" value="NZ_JAPDHW010000006.1"/>
</dbReference>
<dbReference type="Proteomes" id="UP001163731">
    <property type="component" value="Unassembled WGS sequence"/>
</dbReference>
<dbReference type="Pfam" id="PF07030">
    <property type="entry name" value="Phage_Mu_Gp36"/>
    <property type="match status" value="1"/>
</dbReference>
<name>A0ABT3HYS6_9FLAO</name>
<evidence type="ECO:0000313" key="1">
    <source>
        <dbReference type="EMBL" id="MCW3168921.1"/>
    </source>
</evidence>
<gene>
    <name evidence="1" type="ORF">OMO38_10345</name>
</gene>
<sequence length="142" mass="16454">MAFLTIQELNTEAPESFINILKGTEDNIITEIILDQIAVMKTNLGSYYDIKEIFDANAEQRDRTVLNYLKDMVFYKIQKRRKPGVIDPSEYDEAMKWLEEVSTGKRKADLPKKKVDTNGDGIPDEEVPFMKLGSRKNYRNGW</sequence>
<reference evidence="1" key="1">
    <citation type="submission" date="2022-10" db="EMBL/GenBank/DDBJ databases">
        <title>Chryseobacterium babae sp. nov. isolated from the gut of the beetle Oryctes rhinoceros, and Chryseobacterium kimseyorum sp. nov., isolated from a stick insect rearing cage.</title>
        <authorList>
            <person name="Shelomi M."/>
            <person name="Han C.-J."/>
            <person name="Chen W.-M."/>
            <person name="Chen H.-K."/>
            <person name="Liaw S.-J."/>
            <person name="Muhle E."/>
            <person name="Clermont D."/>
        </authorList>
    </citation>
    <scope>NUCLEOTIDE SEQUENCE</scope>
    <source>
        <strain evidence="1">09-1422</strain>
    </source>
</reference>
<keyword evidence="2" id="KW-1185">Reference proteome</keyword>